<dbReference type="InterPro" id="IPR035992">
    <property type="entry name" value="Ricin_B-like_lectins"/>
</dbReference>
<dbReference type="Gene3D" id="2.80.10.50">
    <property type="match status" value="1"/>
</dbReference>
<dbReference type="OrthoDB" id="6770063at2759"/>
<proteinExistence type="predicted"/>
<gene>
    <name evidence="3" type="ORF">P691DRAFT_687736</name>
</gene>
<keyword evidence="4" id="KW-1185">Reference proteome</keyword>
<dbReference type="AlphaFoldDB" id="A0A9P6BWD4"/>
<dbReference type="SUPFAM" id="SSF50370">
    <property type="entry name" value="Ricin B-like lectins"/>
    <property type="match status" value="1"/>
</dbReference>
<dbReference type="Pfam" id="PF00652">
    <property type="entry name" value="Ricin_B_lectin"/>
    <property type="match status" value="1"/>
</dbReference>
<comment type="caution">
    <text evidence="3">The sequence shown here is derived from an EMBL/GenBank/DDBJ whole genome shotgun (WGS) entry which is preliminary data.</text>
</comment>
<dbReference type="InterPro" id="IPR000772">
    <property type="entry name" value="Ricin_B_lectin"/>
</dbReference>
<name>A0A9P6BWD4_9AGAR</name>
<protein>
    <submittedName>
        <fullName evidence="3">Carbohydrate-binding module family 13 protein</fullName>
    </submittedName>
</protein>
<sequence>MKSSYLSLLAFVASALAQTQVLHPNRDSKMCLDARDRRFVNGTAVQLWPCNDTPAQQLNFDFGPTAIRFGETGFCLDATASPTDGTPVQIRDCNNLQEQQWLSAVTAIGDILCLDLNSSDHASGTVVQVGTCVKGKTNQIWTS</sequence>
<evidence type="ECO:0000313" key="3">
    <source>
        <dbReference type="EMBL" id="KAF9440423.1"/>
    </source>
</evidence>
<dbReference type="CDD" id="cd00161">
    <property type="entry name" value="beta-trefoil_Ricin-like"/>
    <property type="match status" value="1"/>
</dbReference>
<feature type="chain" id="PRO_5040333323" evidence="1">
    <location>
        <begin position="18"/>
        <end position="143"/>
    </location>
</feature>
<dbReference type="Proteomes" id="UP000807342">
    <property type="component" value="Unassembled WGS sequence"/>
</dbReference>
<feature type="signal peptide" evidence="1">
    <location>
        <begin position="1"/>
        <end position="17"/>
    </location>
</feature>
<feature type="domain" description="Ricin B lectin" evidence="2">
    <location>
        <begin position="19"/>
        <end position="143"/>
    </location>
</feature>
<evidence type="ECO:0000313" key="4">
    <source>
        <dbReference type="Proteomes" id="UP000807342"/>
    </source>
</evidence>
<evidence type="ECO:0000259" key="2">
    <source>
        <dbReference type="SMART" id="SM00458"/>
    </source>
</evidence>
<organism evidence="3 4">
    <name type="scientific">Macrolepiota fuliginosa MF-IS2</name>
    <dbReference type="NCBI Taxonomy" id="1400762"/>
    <lineage>
        <taxon>Eukaryota</taxon>
        <taxon>Fungi</taxon>
        <taxon>Dikarya</taxon>
        <taxon>Basidiomycota</taxon>
        <taxon>Agaricomycotina</taxon>
        <taxon>Agaricomycetes</taxon>
        <taxon>Agaricomycetidae</taxon>
        <taxon>Agaricales</taxon>
        <taxon>Agaricineae</taxon>
        <taxon>Agaricaceae</taxon>
        <taxon>Macrolepiota</taxon>
    </lineage>
</organism>
<evidence type="ECO:0000256" key="1">
    <source>
        <dbReference type="SAM" id="SignalP"/>
    </source>
</evidence>
<keyword evidence="1" id="KW-0732">Signal</keyword>
<reference evidence="3" key="1">
    <citation type="submission" date="2020-11" db="EMBL/GenBank/DDBJ databases">
        <authorList>
            <consortium name="DOE Joint Genome Institute"/>
            <person name="Ahrendt S."/>
            <person name="Riley R."/>
            <person name="Andreopoulos W."/>
            <person name="Labutti K."/>
            <person name="Pangilinan J."/>
            <person name="Ruiz-Duenas F.J."/>
            <person name="Barrasa J.M."/>
            <person name="Sanchez-Garcia M."/>
            <person name="Camarero S."/>
            <person name="Miyauchi S."/>
            <person name="Serrano A."/>
            <person name="Linde D."/>
            <person name="Babiker R."/>
            <person name="Drula E."/>
            <person name="Ayuso-Fernandez I."/>
            <person name="Pacheco R."/>
            <person name="Padilla G."/>
            <person name="Ferreira P."/>
            <person name="Barriuso J."/>
            <person name="Kellner H."/>
            <person name="Castanera R."/>
            <person name="Alfaro M."/>
            <person name="Ramirez L."/>
            <person name="Pisabarro A.G."/>
            <person name="Kuo A."/>
            <person name="Tritt A."/>
            <person name="Lipzen A."/>
            <person name="He G."/>
            <person name="Yan M."/>
            <person name="Ng V."/>
            <person name="Cullen D."/>
            <person name="Martin F."/>
            <person name="Rosso M.-N."/>
            <person name="Henrissat B."/>
            <person name="Hibbett D."/>
            <person name="Martinez A.T."/>
            <person name="Grigoriev I.V."/>
        </authorList>
    </citation>
    <scope>NUCLEOTIDE SEQUENCE</scope>
    <source>
        <strain evidence="3">MF-IS2</strain>
    </source>
</reference>
<dbReference type="PROSITE" id="PS50231">
    <property type="entry name" value="RICIN_B_LECTIN"/>
    <property type="match status" value="1"/>
</dbReference>
<dbReference type="SMART" id="SM00458">
    <property type="entry name" value="RICIN"/>
    <property type="match status" value="1"/>
</dbReference>
<dbReference type="EMBL" id="MU152540">
    <property type="protein sequence ID" value="KAF9440423.1"/>
    <property type="molecule type" value="Genomic_DNA"/>
</dbReference>
<accession>A0A9P6BWD4</accession>